<evidence type="ECO:0000313" key="3">
    <source>
        <dbReference type="Proteomes" id="UP000536711"/>
    </source>
</evidence>
<dbReference type="AlphaFoldDB" id="A0A8H4NEQ6"/>
<protein>
    <submittedName>
        <fullName evidence="2">Uncharacterized protein</fullName>
    </submittedName>
</protein>
<evidence type="ECO:0000313" key="2">
    <source>
        <dbReference type="EMBL" id="KAF4416974.1"/>
    </source>
</evidence>
<dbReference type="EMBL" id="JAADJF010000462">
    <property type="protein sequence ID" value="KAF4416974.1"/>
    <property type="molecule type" value="Genomic_DNA"/>
</dbReference>
<reference evidence="2 3" key="1">
    <citation type="submission" date="2020-01" db="EMBL/GenBank/DDBJ databases">
        <title>Identification and distribution of gene clusters putatively required for synthesis of sphingolipid metabolism inhibitors in phylogenetically diverse species of the filamentous fungus Fusarium.</title>
        <authorList>
            <person name="Kim H.-S."/>
            <person name="Busman M."/>
            <person name="Brown D.W."/>
            <person name="Divon H."/>
            <person name="Uhlig S."/>
            <person name="Proctor R.H."/>
        </authorList>
    </citation>
    <scope>NUCLEOTIDE SEQUENCE [LARGE SCALE GENOMIC DNA]</scope>
    <source>
        <strain evidence="2 3">NRRL 13308</strain>
    </source>
</reference>
<organism evidence="2 3">
    <name type="scientific">Fusarium acutatum</name>
    <dbReference type="NCBI Taxonomy" id="78861"/>
    <lineage>
        <taxon>Eukaryota</taxon>
        <taxon>Fungi</taxon>
        <taxon>Dikarya</taxon>
        <taxon>Ascomycota</taxon>
        <taxon>Pezizomycotina</taxon>
        <taxon>Sordariomycetes</taxon>
        <taxon>Hypocreomycetidae</taxon>
        <taxon>Hypocreales</taxon>
        <taxon>Nectriaceae</taxon>
        <taxon>Fusarium</taxon>
        <taxon>Fusarium fujikuroi species complex</taxon>
    </lineage>
</organism>
<dbReference type="OrthoDB" id="5104099at2759"/>
<name>A0A8H4NEQ6_9HYPO</name>
<feature type="compositionally biased region" description="Low complexity" evidence="1">
    <location>
        <begin position="35"/>
        <end position="46"/>
    </location>
</feature>
<feature type="region of interest" description="Disordered" evidence="1">
    <location>
        <begin position="22"/>
        <end position="60"/>
    </location>
</feature>
<proteinExistence type="predicted"/>
<gene>
    <name evidence="2" type="ORF">FACUT_12558</name>
</gene>
<evidence type="ECO:0000256" key="1">
    <source>
        <dbReference type="SAM" id="MobiDB-lite"/>
    </source>
</evidence>
<accession>A0A8H4NEQ6</accession>
<dbReference type="Proteomes" id="UP000536711">
    <property type="component" value="Unassembled WGS sequence"/>
</dbReference>
<comment type="caution">
    <text evidence="2">The sequence shown here is derived from an EMBL/GenBank/DDBJ whole genome shotgun (WGS) entry which is preliminary data.</text>
</comment>
<sequence>MSYVFRSSKLGFAARSANLHFSDFESLSPPPQDPPESSASSSSSGVNPPPGIAGTPARRLSTRGLSRLRREAREGQVADAAAAADIVDSERRQVPCLACLNSALAGQSTGECWAEPGARRYERCDPGGSCRPIPPAALPVALFFLDYVQNLGAAPTRAQKTEKNKRRIAVKVVVKGCQDGTFPSTGDPRLA</sequence>
<keyword evidence="3" id="KW-1185">Reference proteome</keyword>